<evidence type="ECO:0000313" key="3">
    <source>
        <dbReference type="Proteomes" id="UP000031668"/>
    </source>
</evidence>
<evidence type="ECO:0000313" key="2">
    <source>
        <dbReference type="EMBL" id="KII74228.1"/>
    </source>
</evidence>
<accession>A0A0C2JXL1</accession>
<keyword evidence="1" id="KW-0472">Membrane</keyword>
<keyword evidence="1" id="KW-1133">Transmembrane helix</keyword>
<organism evidence="2 3">
    <name type="scientific">Thelohanellus kitauei</name>
    <name type="common">Myxosporean</name>
    <dbReference type="NCBI Taxonomy" id="669202"/>
    <lineage>
        <taxon>Eukaryota</taxon>
        <taxon>Metazoa</taxon>
        <taxon>Cnidaria</taxon>
        <taxon>Myxozoa</taxon>
        <taxon>Myxosporea</taxon>
        <taxon>Bivalvulida</taxon>
        <taxon>Platysporina</taxon>
        <taxon>Myxobolidae</taxon>
        <taxon>Thelohanellus</taxon>
    </lineage>
</organism>
<feature type="transmembrane region" description="Helical" evidence="1">
    <location>
        <begin position="134"/>
        <end position="152"/>
    </location>
</feature>
<keyword evidence="1" id="KW-0812">Transmembrane</keyword>
<sequence>MQTLINLDQTRYISIICYSILHIRTKSNDCDIFDGYIIIDVGYNTFYGYFRIVAFVLWIKFSFNLPPSFAKHDINITPRRKRRDTSGLLVQRSLSRTDSVSVEGRNEFDPLVMLTKGSSALFLRSPIIHVRSSLYVPQLYGVFIVVKILFLYKFTLSVRGAIQNGLRFYHQTSNASIGDPLRGKSIAVVDMAVYGVPEEVFFTSQICLPETGSLTCHFPSELFFGLDCDSAELPRLPLSYSCFCCMSTTRGYTAAVDLCLKGSKDQCEHPRASKESKRVSKYPEGLRALQIRSGTCGLFCLTTASGLFTLVALRLGALEEPTSRGWAITGM</sequence>
<reference evidence="2 3" key="1">
    <citation type="journal article" date="2014" name="Genome Biol. Evol.">
        <title>The genome of the myxosporean Thelohanellus kitauei shows adaptations to nutrient acquisition within its fish host.</title>
        <authorList>
            <person name="Yang Y."/>
            <person name="Xiong J."/>
            <person name="Zhou Z."/>
            <person name="Huo F."/>
            <person name="Miao W."/>
            <person name="Ran C."/>
            <person name="Liu Y."/>
            <person name="Zhang J."/>
            <person name="Feng J."/>
            <person name="Wang M."/>
            <person name="Wang M."/>
            <person name="Wang L."/>
            <person name="Yao B."/>
        </authorList>
    </citation>
    <scope>NUCLEOTIDE SEQUENCE [LARGE SCALE GENOMIC DNA]</scope>
    <source>
        <strain evidence="2">Wuqing</strain>
    </source>
</reference>
<name>A0A0C2JXL1_THEKT</name>
<dbReference type="AlphaFoldDB" id="A0A0C2JXL1"/>
<proteinExistence type="predicted"/>
<feature type="transmembrane region" description="Helical" evidence="1">
    <location>
        <begin position="296"/>
        <end position="317"/>
    </location>
</feature>
<evidence type="ECO:0000256" key="1">
    <source>
        <dbReference type="SAM" id="Phobius"/>
    </source>
</evidence>
<gene>
    <name evidence="2" type="ORF">RF11_05552</name>
</gene>
<dbReference type="EMBL" id="JWZT01000497">
    <property type="protein sequence ID" value="KII74228.1"/>
    <property type="molecule type" value="Genomic_DNA"/>
</dbReference>
<protein>
    <submittedName>
        <fullName evidence="2">Uncharacterized protein</fullName>
    </submittedName>
</protein>
<keyword evidence="3" id="KW-1185">Reference proteome</keyword>
<comment type="caution">
    <text evidence="2">The sequence shown here is derived from an EMBL/GenBank/DDBJ whole genome shotgun (WGS) entry which is preliminary data.</text>
</comment>
<dbReference type="Proteomes" id="UP000031668">
    <property type="component" value="Unassembled WGS sequence"/>
</dbReference>